<gene>
    <name evidence="5" type="ORF">DWB78_15760</name>
    <name evidence="6" type="ORF">SAMN05216278_3234</name>
</gene>
<dbReference type="Proteomes" id="UP000255421">
    <property type="component" value="Unassembled WGS sequence"/>
</dbReference>
<evidence type="ECO:0000313" key="5">
    <source>
        <dbReference type="EMBL" id="RDI70083.1"/>
    </source>
</evidence>
<evidence type="ECO:0000313" key="6">
    <source>
        <dbReference type="EMBL" id="SDR00807.1"/>
    </source>
</evidence>
<dbReference type="Proteomes" id="UP000199289">
    <property type="component" value="Unassembled WGS sequence"/>
</dbReference>
<keyword evidence="2" id="KW-0804">Transcription</keyword>
<dbReference type="Pfam" id="PF15915">
    <property type="entry name" value="BAT"/>
    <property type="match status" value="1"/>
</dbReference>
<dbReference type="PANTHER" id="PTHR34236:SF1">
    <property type="entry name" value="DIMETHYL SULFOXIDE REDUCTASE TRANSCRIPTIONAL ACTIVATOR"/>
    <property type="match status" value="1"/>
</dbReference>
<dbReference type="Pfam" id="PF04967">
    <property type="entry name" value="HTH_10"/>
    <property type="match status" value="1"/>
</dbReference>
<name>A0A1H1FIU7_9EURY</name>
<dbReference type="OrthoDB" id="51502at2157"/>
<organism evidence="6 7">
    <name type="scientific">Halopelagius longus</name>
    <dbReference type="NCBI Taxonomy" id="1236180"/>
    <lineage>
        <taxon>Archaea</taxon>
        <taxon>Methanobacteriati</taxon>
        <taxon>Methanobacteriota</taxon>
        <taxon>Stenosarchaea group</taxon>
        <taxon>Halobacteria</taxon>
        <taxon>Halobacteriales</taxon>
        <taxon>Haloferacaceae</taxon>
    </lineage>
</organism>
<evidence type="ECO:0000259" key="3">
    <source>
        <dbReference type="Pfam" id="PF04967"/>
    </source>
</evidence>
<sequence>MPRATLAITLPEQTWVSELSTANPDVTFEVLAAMPSDETGVGLVELSGSNLDTVIAEMDEDERVLSTNLLEVREDAALVQFETTEPLLLLSIREAGVPLELPIAIRDGEAELEVTASRDRLSELGAQFEAFGIPFDLRSVKQTVEMESLLTDDQRGLLETAVEEGYYDSPRRCTLTELAERVGLAKSTTSEKLHRAEGRVIKEYLDSDK</sequence>
<dbReference type="InterPro" id="IPR031803">
    <property type="entry name" value="BAT_GAF/HTH-assoc"/>
</dbReference>
<dbReference type="RefSeq" id="WP_092538736.1">
    <property type="nucleotide sequence ID" value="NZ_FNKQ01000004.1"/>
</dbReference>
<dbReference type="PANTHER" id="PTHR34236">
    <property type="entry name" value="DIMETHYL SULFOXIDE REDUCTASE TRANSCRIPTIONAL ACTIVATOR"/>
    <property type="match status" value="1"/>
</dbReference>
<dbReference type="AlphaFoldDB" id="A0A1H1FIU7"/>
<evidence type="ECO:0000313" key="7">
    <source>
        <dbReference type="Proteomes" id="UP000199289"/>
    </source>
</evidence>
<dbReference type="EMBL" id="FNKQ01000004">
    <property type="protein sequence ID" value="SDR00807.1"/>
    <property type="molecule type" value="Genomic_DNA"/>
</dbReference>
<evidence type="ECO:0000256" key="2">
    <source>
        <dbReference type="ARBA" id="ARBA00023163"/>
    </source>
</evidence>
<evidence type="ECO:0000259" key="4">
    <source>
        <dbReference type="Pfam" id="PF15915"/>
    </source>
</evidence>
<reference evidence="6" key="1">
    <citation type="submission" date="2016-10" db="EMBL/GenBank/DDBJ databases">
        <authorList>
            <person name="de Groot N.N."/>
        </authorList>
    </citation>
    <scope>NUCLEOTIDE SEQUENCE [LARGE SCALE GENOMIC DNA]</scope>
    <source>
        <strain evidence="6">CGMCC 1.12397</strain>
    </source>
</reference>
<keyword evidence="8" id="KW-1185">Reference proteome</keyword>
<reference evidence="7" key="2">
    <citation type="submission" date="2016-10" db="EMBL/GenBank/DDBJ databases">
        <authorList>
            <person name="Varghese N."/>
            <person name="Submissions S."/>
        </authorList>
    </citation>
    <scope>NUCLEOTIDE SEQUENCE [LARGE SCALE GENOMIC DNA]</scope>
    <source>
        <strain evidence="7">CGMCC 1.12397</strain>
    </source>
</reference>
<dbReference type="EMBL" id="QQST01000002">
    <property type="protein sequence ID" value="RDI70083.1"/>
    <property type="molecule type" value="Genomic_DNA"/>
</dbReference>
<accession>A0A1H1FIU7</accession>
<evidence type="ECO:0000256" key="1">
    <source>
        <dbReference type="ARBA" id="ARBA00023015"/>
    </source>
</evidence>
<evidence type="ECO:0000313" key="8">
    <source>
        <dbReference type="Proteomes" id="UP000255421"/>
    </source>
</evidence>
<keyword evidence="1" id="KW-0805">Transcription regulation</keyword>
<dbReference type="InterPro" id="IPR007050">
    <property type="entry name" value="HTH_bacterioopsin"/>
</dbReference>
<proteinExistence type="predicted"/>
<protein>
    <submittedName>
        <fullName evidence="5">Helix-turn-helix domain-containing protein</fullName>
    </submittedName>
</protein>
<feature type="domain" description="HTH bat-type" evidence="3">
    <location>
        <begin position="150"/>
        <end position="202"/>
    </location>
</feature>
<feature type="domain" description="Bacterioopsin transcriptional activator GAF and HTH associated" evidence="4">
    <location>
        <begin position="20"/>
        <end position="119"/>
    </location>
</feature>
<reference evidence="5 8" key="3">
    <citation type="submission" date="2018-07" db="EMBL/GenBank/DDBJ databases">
        <title>Genome sequence of extremly halophilic archaeon Halopelagius longus strain BC12-B1.</title>
        <authorList>
            <person name="Zhang X."/>
        </authorList>
    </citation>
    <scope>NUCLEOTIDE SEQUENCE [LARGE SCALE GENOMIC DNA]</scope>
    <source>
        <strain evidence="5 8">BC12-B1</strain>
    </source>
</reference>